<accession>A0A4R6WVN1</accession>
<name>A0A4R6WVN1_9PROT</name>
<organism evidence="3 4">
    <name type="scientific">Dongia mobilis</name>
    <dbReference type="NCBI Taxonomy" id="578943"/>
    <lineage>
        <taxon>Bacteria</taxon>
        <taxon>Pseudomonadati</taxon>
        <taxon>Pseudomonadota</taxon>
        <taxon>Alphaproteobacteria</taxon>
        <taxon>Rhodospirillales</taxon>
        <taxon>Dongiaceae</taxon>
        <taxon>Dongia</taxon>
    </lineage>
</organism>
<feature type="domain" description="Activator of Hsp90 ATPase homologue 1/2-like C-terminal" evidence="2">
    <location>
        <begin position="11"/>
        <end position="129"/>
    </location>
</feature>
<proteinExistence type="inferred from homology"/>
<comment type="similarity">
    <text evidence="1">Belongs to the AHA1 family.</text>
</comment>
<evidence type="ECO:0000259" key="2">
    <source>
        <dbReference type="Pfam" id="PF08327"/>
    </source>
</evidence>
<gene>
    <name evidence="3" type="ORF">A8950_0788</name>
</gene>
<sequence length="142" mass="16354">MPSIEQIQYVKAPIGKVFAALTTEPGLAAVWTDRLSVTPALGAVNTFHFGEGKPDRMKVVAFEPDRRVIWECIDSDPQWIGTEISFELEQRRDKVAVTLKQEKWRAVTEFYRFCNYNWGVFLLSLKGYCEDGKGLPYQDRKF</sequence>
<keyword evidence="4" id="KW-1185">Reference proteome</keyword>
<dbReference type="RefSeq" id="WP_133612279.1">
    <property type="nucleotide sequence ID" value="NZ_SNYW01000006.1"/>
</dbReference>
<dbReference type="InterPro" id="IPR023393">
    <property type="entry name" value="START-like_dom_sf"/>
</dbReference>
<dbReference type="AlphaFoldDB" id="A0A4R6WVN1"/>
<evidence type="ECO:0000313" key="3">
    <source>
        <dbReference type="EMBL" id="TDQ84240.1"/>
    </source>
</evidence>
<dbReference type="Gene3D" id="3.30.530.20">
    <property type="match status" value="1"/>
</dbReference>
<protein>
    <submittedName>
        <fullName evidence="3">Activator of Hsp90 ATPase-like protein</fullName>
    </submittedName>
</protein>
<dbReference type="InterPro" id="IPR013538">
    <property type="entry name" value="ASHA1/2-like_C"/>
</dbReference>
<dbReference type="CDD" id="cd07814">
    <property type="entry name" value="SRPBCC_CalC_Aha1-like"/>
    <property type="match status" value="1"/>
</dbReference>
<dbReference type="SUPFAM" id="SSF55961">
    <property type="entry name" value="Bet v1-like"/>
    <property type="match status" value="1"/>
</dbReference>
<dbReference type="Pfam" id="PF08327">
    <property type="entry name" value="AHSA1"/>
    <property type="match status" value="1"/>
</dbReference>
<reference evidence="3 4" key="1">
    <citation type="submission" date="2019-03" db="EMBL/GenBank/DDBJ databases">
        <title>Genomic Encyclopedia of Type Strains, Phase III (KMG-III): the genomes of soil and plant-associated and newly described type strains.</title>
        <authorList>
            <person name="Whitman W."/>
        </authorList>
    </citation>
    <scope>NUCLEOTIDE SEQUENCE [LARGE SCALE GENOMIC DNA]</scope>
    <source>
        <strain evidence="3 4">CGMCC 1.7660</strain>
    </source>
</reference>
<dbReference type="Proteomes" id="UP000295783">
    <property type="component" value="Unassembled WGS sequence"/>
</dbReference>
<dbReference type="EMBL" id="SNYW01000006">
    <property type="protein sequence ID" value="TDQ84240.1"/>
    <property type="molecule type" value="Genomic_DNA"/>
</dbReference>
<comment type="caution">
    <text evidence="3">The sequence shown here is derived from an EMBL/GenBank/DDBJ whole genome shotgun (WGS) entry which is preliminary data.</text>
</comment>
<evidence type="ECO:0000313" key="4">
    <source>
        <dbReference type="Proteomes" id="UP000295783"/>
    </source>
</evidence>
<evidence type="ECO:0000256" key="1">
    <source>
        <dbReference type="ARBA" id="ARBA00006817"/>
    </source>
</evidence>
<dbReference type="OrthoDB" id="287565at2"/>